<dbReference type="EMBL" id="JBJQND010000004">
    <property type="protein sequence ID" value="KAL3880478.1"/>
    <property type="molecule type" value="Genomic_DNA"/>
</dbReference>
<dbReference type="Gene3D" id="2.60.120.260">
    <property type="entry name" value="Galactose-binding domain-like"/>
    <property type="match status" value="1"/>
</dbReference>
<dbReference type="PROSITE" id="PS01286">
    <property type="entry name" value="FA58C_2"/>
    <property type="match status" value="1"/>
</dbReference>
<dbReference type="Pfam" id="PF00754">
    <property type="entry name" value="F5_F8_type_C"/>
    <property type="match status" value="1"/>
</dbReference>
<dbReference type="PROSITE" id="PS50022">
    <property type="entry name" value="FA58C_3"/>
    <property type="match status" value="1"/>
</dbReference>
<dbReference type="SMART" id="SM00369">
    <property type="entry name" value="LRR_TYP"/>
    <property type="match status" value="17"/>
</dbReference>
<dbReference type="SUPFAM" id="SSF52058">
    <property type="entry name" value="L domain-like"/>
    <property type="match status" value="4"/>
</dbReference>
<dbReference type="InterPro" id="IPR003591">
    <property type="entry name" value="Leu-rich_rpt_typical-subtyp"/>
</dbReference>
<dbReference type="SMART" id="SM00112">
    <property type="entry name" value="CA"/>
    <property type="match status" value="1"/>
</dbReference>
<dbReference type="GO" id="GO:0005509">
    <property type="term" value="F:calcium ion binding"/>
    <property type="evidence" value="ECO:0007669"/>
    <property type="project" value="UniProtKB-UniRule"/>
</dbReference>
<evidence type="ECO:0000313" key="9">
    <source>
        <dbReference type="EMBL" id="KAL3880478.1"/>
    </source>
</evidence>
<feature type="domain" description="Cadherin" evidence="8">
    <location>
        <begin position="1392"/>
        <end position="1496"/>
    </location>
</feature>
<dbReference type="CDD" id="cd11304">
    <property type="entry name" value="Cadherin_repeat"/>
    <property type="match status" value="2"/>
</dbReference>
<organism evidence="9 10">
    <name type="scientific">Sinanodonta woodiana</name>
    <name type="common">Chinese pond mussel</name>
    <name type="synonym">Anodonta woodiana</name>
    <dbReference type="NCBI Taxonomy" id="1069815"/>
    <lineage>
        <taxon>Eukaryota</taxon>
        <taxon>Metazoa</taxon>
        <taxon>Spiralia</taxon>
        <taxon>Lophotrochozoa</taxon>
        <taxon>Mollusca</taxon>
        <taxon>Bivalvia</taxon>
        <taxon>Autobranchia</taxon>
        <taxon>Heteroconchia</taxon>
        <taxon>Palaeoheterodonta</taxon>
        <taxon>Unionida</taxon>
        <taxon>Unionoidea</taxon>
        <taxon>Unionidae</taxon>
        <taxon>Unioninae</taxon>
        <taxon>Sinanodonta</taxon>
    </lineage>
</organism>
<dbReference type="PANTHER" id="PTHR24366:SF96">
    <property type="entry name" value="LEUCINE RICH REPEAT CONTAINING 53"/>
    <property type="match status" value="1"/>
</dbReference>
<dbReference type="Proteomes" id="UP001634394">
    <property type="component" value="Unassembled WGS sequence"/>
</dbReference>
<dbReference type="PROSITE" id="PS51450">
    <property type="entry name" value="LRR"/>
    <property type="match status" value="2"/>
</dbReference>
<dbReference type="PROSITE" id="PS50268">
    <property type="entry name" value="CADHERIN_2"/>
    <property type="match status" value="1"/>
</dbReference>
<dbReference type="InterPro" id="IPR008979">
    <property type="entry name" value="Galactose-bd-like_sf"/>
</dbReference>
<dbReference type="SUPFAM" id="SSF49313">
    <property type="entry name" value="Cadherin-like"/>
    <property type="match status" value="1"/>
</dbReference>
<dbReference type="CDD" id="cd00057">
    <property type="entry name" value="FA58C"/>
    <property type="match status" value="1"/>
</dbReference>
<keyword evidence="10" id="KW-1185">Reference proteome</keyword>
<evidence type="ECO:0000256" key="5">
    <source>
        <dbReference type="ARBA" id="ARBA00023136"/>
    </source>
</evidence>
<evidence type="ECO:0000256" key="1">
    <source>
        <dbReference type="ARBA" id="ARBA00004370"/>
    </source>
</evidence>
<comment type="caution">
    <text evidence="9">The sequence shown here is derived from an EMBL/GenBank/DDBJ whole genome shotgun (WGS) entry which is preliminary data.</text>
</comment>
<evidence type="ECO:0000256" key="6">
    <source>
        <dbReference type="PROSITE-ProRule" id="PRU00043"/>
    </source>
</evidence>
<evidence type="ECO:0000256" key="2">
    <source>
        <dbReference type="ARBA" id="ARBA00022614"/>
    </source>
</evidence>
<dbReference type="Pfam" id="PF13306">
    <property type="entry name" value="LRR_5"/>
    <property type="match status" value="3"/>
</dbReference>
<dbReference type="SMART" id="SM00231">
    <property type="entry name" value="FA58C"/>
    <property type="match status" value="1"/>
</dbReference>
<keyword evidence="2" id="KW-0433">Leucine-rich repeat</keyword>
<dbReference type="InterPro" id="IPR001611">
    <property type="entry name" value="Leu-rich_rpt"/>
</dbReference>
<dbReference type="InterPro" id="IPR032675">
    <property type="entry name" value="LRR_dom_sf"/>
</dbReference>
<dbReference type="InterPro" id="IPR002126">
    <property type="entry name" value="Cadherin-like_dom"/>
</dbReference>
<dbReference type="InterPro" id="IPR020894">
    <property type="entry name" value="Cadherin_CS"/>
</dbReference>
<dbReference type="InterPro" id="IPR015919">
    <property type="entry name" value="Cadherin-like_sf"/>
</dbReference>
<dbReference type="InterPro" id="IPR026906">
    <property type="entry name" value="LRR_5"/>
</dbReference>
<protein>
    <recommendedName>
        <fullName evidence="11">Chaoptin</fullName>
    </recommendedName>
</protein>
<keyword evidence="4 6" id="KW-0106">Calcium</keyword>
<dbReference type="SUPFAM" id="SSF49785">
    <property type="entry name" value="Galactose-binding domain-like"/>
    <property type="match status" value="1"/>
</dbReference>
<evidence type="ECO:0000259" key="8">
    <source>
        <dbReference type="PROSITE" id="PS50268"/>
    </source>
</evidence>
<dbReference type="Pfam" id="PF13855">
    <property type="entry name" value="LRR_8"/>
    <property type="match status" value="5"/>
</dbReference>
<dbReference type="Gene3D" id="3.80.10.10">
    <property type="entry name" value="Ribonuclease Inhibitor"/>
    <property type="match status" value="6"/>
</dbReference>
<proteinExistence type="predicted"/>
<dbReference type="GO" id="GO:0016020">
    <property type="term" value="C:membrane"/>
    <property type="evidence" value="ECO:0007669"/>
    <property type="project" value="UniProtKB-SubCell"/>
</dbReference>
<dbReference type="Gene3D" id="2.60.40.60">
    <property type="entry name" value="Cadherins"/>
    <property type="match status" value="1"/>
</dbReference>
<dbReference type="PANTHER" id="PTHR24366">
    <property type="entry name" value="IG(IMMUNOGLOBULIN) AND LRR(LEUCINE RICH REPEAT) DOMAINS"/>
    <property type="match status" value="1"/>
</dbReference>
<comment type="subcellular location">
    <subcellularLocation>
        <location evidence="1">Membrane</location>
    </subcellularLocation>
</comment>
<evidence type="ECO:0008006" key="11">
    <source>
        <dbReference type="Google" id="ProtNLM"/>
    </source>
</evidence>
<keyword evidence="5" id="KW-0472">Membrane</keyword>
<feature type="domain" description="F5/8 type C" evidence="7">
    <location>
        <begin position="1626"/>
        <end position="1781"/>
    </location>
</feature>
<dbReference type="InterPro" id="IPR000421">
    <property type="entry name" value="FA58C"/>
</dbReference>
<evidence type="ECO:0000256" key="4">
    <source>
        <dbReference type="ARBA" id="ARBA00022837"/>
    </source>
</evidence>
<dbReference type="PROSITE" id="PS00232">
    <property type="entry name" value="CADHERIN_1"/>
    <property type="match status" value="1"/>
</dbReference>
<keyword evidence="3" id="KW-0677">Repeat</keyword>
<evidence type="ECO:0000256" key="3">
    <source>
        <dbReference type="ARBA" id="ARBA00022737"/>
    </source>
</evidence>
<sequence>MPNLAGNNIKITTNNYRGWFFPSTLTHLALMQNSIHWIPPGWINGSNLRTVSFAYNQLPQFTSALGEELPSLKYLGLEYNLIRKISKSSLSQLSSAPNFVHLNLSNNAISFIEAQSFSQIPTLQILELQRNALTDIQPDVFWNLLQLKHLDFHRNSLASLGSKSFVNMPRLEELRLHSQNNPLQKIVHDAWSGIGQSLKYLYISENRLSSFPHAVLCPESYPSLLRIHADFNQISNSTEFGRESFHASELWLYEKQMLECAPFSTYPILTHLFLNDNKLQHVFNTEFCEIESLNYLYLQNNDIIDVKLYSTASPCLPNLLELDLGVNRLQYIPEALKRSDVFPAIRTLYLDNNLVTFLETGTFFNLSTLLTLYLHSNRIVVIENDSFPLQIQYISLNNNNFRFRHDHPFTYLSSLTTLNLAVNNIDILPLDAFSHCYSLVGLYLSNNRIPQILKIHFANCSSLRSLDLSYNEIGMMEDGTLSHLSSMDALWMQGNKLTHVPEGGTFHDKSFGTLDLSSNRIVSIPSYTFRNVVATLLHLQGNDIAYIEREAFFTVSGNTLNIGSNKIRWLESYSFRSVSFTWLYLNNMYATELPSFVFKDVSASYFYLNDGKIQNVSSNAFSSVSGYEIHLERNLICYLESYAFNTVSFHRFYMNNMYFTHLPSFTFKNVRGNFFYLNNGQIQNISTEAFSGVSGCELHLEGNPIQHLEQYAFKSVQFVNGYYENILYRGVIYLQGTLLTEIPTFAFYDVSTDYMCLNNSQLQIVNKEAFFNVRVLKDFYLQNNNISTLTAAMYGGVSTIGDQLMMSYNGLKSIEGSVFANVTVGQIDLSNNNLVIYPLALRQINPWIINLNNNDIETIDESALENMHNLKSLLMTNNVLSHIPYLGSMSGAVSLYFTSNKIQTIDASAFQDMPRLVSIDLFDNLLGCQCQVVYAMMALSNSTTVRGLCDSPARAAGVTFVTNDTDKPNYFKRVDNTLFQCTGEIVTAFAAGPYEVIVEWSHPETTYAQLTNRTNISTASTTGSTAVFSSTTVPFSFSTTENYTLNSSLQNGSIFATSTTVEPFILDLNFSVTCISKVASTLHKVLLVLNDKVRRYNLSFTKADGVQAGTTYECSVQMGFSGDVSAKSSPVFIITPDSNANKPSSPSDLKLIITYYDFSKNHGDFDGTSGITVSSPAYIPSPYGAWLAISNNPATDTFSDWYRFVPGTNYKMESGGTLLTEIGDVVNGSCSNLILLSSSIELSLDIGEVYHFDVFHAEVLPCRSTFFLEVKNANFVTGINKSADTSFSTDSPTLSTASSSTPITTTSTTLAVPSIESSTQLPNFTSNTNTSAINATKVELPLDYIVKIKEDFHVNGIVETVYLVDAFSIGPTYDVMLFQGNEGRHFTLKENTDENIAAALPPPPINYTYSTIPGTNITYIACDGPSYVRPELNDLSPQHFVFNSTSVLLTLATSVDRESVDRYNLALTVVDTGNSLTGTILITIKIQDINDNCPYVGEYVRNLTPTPVLRAGPIDDISSTDADIGINADLKYFVQSTVIRPPVEFNRSLDLWREIYVNTSIARFTVVAIDNGNPPRGTQIYYNITLDNSCLVDVEYGPIDYSFMTDNNTGEIFLRTPKYWVYMYECKDFLGISSGIVRDDQLTASSSKYVTSGPEHARLNFSADSYANYTGGWVAKSHDPDPYYQVDMKEPHKFTQIHLQGRQDVRMFVTSFNISYSDDANSGFHWYYNSRNESSFVGLTHWSSFEIVTVDLDPPIFSRIIRIHPRTWVGGISLRLELSGCAQSKQLFYDTTCVRCYTSYYCVGDGAMRPCGRCDPPQKNSTCGRNATEHSFGLASECTACPKGW</sequence>
<evidence type="ECO:0000313" key="10">
    <source>
        <dbReference type="Proteomes" id="UP001634394"/>
    </source>
</evidence>
<accession>A0ABD3X663</accession>
<reference evidence="9 10" key="1">
    <citation type="submission" date="2024-11" db="EMBL/GenBank/DDBJ databases">
        <title>Chromosome-level genome assembly of the freshwater bivalve Anodonta woodiana.</title>
        <authorList>
            <person name="Chen X."/>
        </authorList>
    </citation>
    <scope>NUCLEOTIDE SEQUENCE [LARGE SCALE GENOMIC DNA]</scope>
    <source>
        <strain evidence="9">MN2024</strain>
        <tissue evidence="9">Gills</tissue>
    </source>
</reference>
<gene>
    <name evidence="9" type="ORF">ACJMK2_032714</name>
</gene>
<feature type="non-terminal residue" evidence="9">
    <location>
        <position position="1845"/>
    </location>
</feature>
<name>A0ABD3X663_SINWO</name>
<evidence type="ECO:0000259" key="7">
    <source>
        <dbReference type="PROSITE" id="PS50022"/>
    </source>
</evidence>